<dbReference type="InterPro" id="IPR029293">
    <property type="entry name" value="RHNO1"/>
</dbReference>
<dbReference type="GO" id="GO:0005634">
    <property type="term" value="C:nucleus"/>
    <property type="evidence" value="ECO:0007669"/>
    <property type="project" value="InterPro"/>
</dbReference>
<feature type="region of interest" description="Disordered" evidence="1">
    <location>
        <begin position="144"/>
        <end position="269"/>
    </location>
</feature>
<dbReference type="GO" id="GO:0000725">
    <property type="term" value="P:recombinational repair"/>
    <property type="evidence" value="ECO:0007669"/>
    <property type="project" value="TreeGrafter"/>
</dbReference>
<reference evidence="2 3" key="1">
    <citation type="submission" date="2020-04" db="EMBL/GenBank/DDBJ databases">
        <title>Chromosome-level genome assembly of a cyprinid fish Onychostoma macrolepis by integration of Nanopore Sequencing, Bionano and Hi-C technology.</title>
        <authorList>
            <person name="Wang D."/>
        </authorList>
    </citation>
    <scope>NUCLEOTIDE SEQUENCE [LARGE SCALE GENOMIC DNA]</scope>
    <source>
        <strain evidence="2">SWU-2019</strain>
        <tissue evidence="2">Muscle</tissue>
    </source>
</reference>
<comment type="caution">
    <text evidence="2">The sequence shown here is derived from an EMBL/GenBank/DDBJ whole genome shotgun (WGS) entry which is preliminary data.</text>
</comment>
<dbReference type="GO" id="GO:0071479">
    <property type="term" value="P:cellular response to ionizing radiation"/>
    <property type="evidence" value="ECO:0007669"/>
    <property type="project" value="InterPro"/>
</dbReference>
<dbReference type="GO" id="GO:0000077">
    <property type="term" value="P:DNA damage checkpoint signaling"/>
    <property type="evidence" value="ECO:0007669"/>
    <property type="project" value="InterPro"/>
</dbReference>
<dbReference type="Pfam" id="PF15319">
    <property type="entry name" value="RHINO"/>
    <property type="match status" value="1"/>
</dbReference>
<evidence type="ECO:0000256" key="1">
    <source>
        <dbReference type="SAM" id="MobiDB-lite"/>
    </source>
</evidence>
<gene>
    <name evidence="2" type="ORF">G5714_005052</name>
</gene>
<feature type="compositionally biased region" description="Polar residues" evidence="1">
    <location>
        <begin position="144"/>
        <end position="155"/>
    </location>
</feature>
<dbReference type="GO" id="GO:0005694">
    <property type="term" value="C:chromosome"/>
    <property type="evidence" value="ECO:0007669"/>
    <property type="project" value="TreeGrafter"/>
</dbReference>
<dbReference type="AlphaFoldDB" id="A0A7J6D6D7"/>
<feature type="compositionally biased region" description="Polar residues" evidence="1">
    <location>
        <begin position="203"/>
        <end position="226"/>
    </location>
</feature>
<dbReference type="PANTHER" id="PTHR35541:SF1">
    <property type="entry name" value="RAD9, HUS1, RAD1-INTERACTING NUCLEAR ORPHAN PROTEIN 1"/>
    <property type="match status" value="1"/>
</dbReference>
<feature type="compositionally biased region" description="Polar residues" evidence="1">
    <location>
        <begin position="257"/>
        <end position="269"/>
    </location>
</feature>
<dbReference type="EMBL" id="JAAMOB010000004">
    <property type="protein sequence ID" value="KAF4114829.1"/>
    <property type="molecule type" value="Genomic_DNA"/>
</dbReference>
<feature type="compositionally biased region" description="Polar residues" evidence="1">
    <location>
        <begin position="240"/>
        <end position="249"/>
    </location>
</feature>
<proteinExistence type="predicted"/>
<evidence type="ECO:0000313" key="3">
    <source>
        <dbReference type="Proteomes" id="UP000579812"/>
    </source>
</evidence>
<dbReference type="PANTHER" id="PTHR35541">
    <property type="entry name" value="RAD9, HUS1, RAD1-INTERACTING NUCLEAR ORPHAN PROTEIN 1"/>
    <property type="match status" value="1"/>
</dbReference>
<feature type="compositionally biased region" description="Basic and acidic residues" evidence="1">
    <location>
        <begin position="156"/>
        <end position="176"/>
    </location>
</feature>
<protein>
    <submittedName>
        <fullName evidence="2">Uncharacterized protein</fullName>
    </submittedName>
</protein>
<sequence>MTDKHGRNHRAEKIQSDAISCLLMPRNSHKKRLLNPNKSQLLFIEAPISGPKHEYGPQLRSAVHPKSFISEKQQRSGAPCTSWVSSQFNSLETTTVSRGGRGRRNNQMATRISNKAPVLGFPQTRRANSCKYIPLSFEATTAGSQYQRENFSSSRTKNDRLVSSDSHSKELRETPRRTRFPQKGVERRMAAHVISTSRRSEVSKNVQFHKNGTTRDSVQTPNTSSVPEPPNVETPEMPHCSSTSPSNVQHLLFPPNQAKTPPRTENSSVLVKDTPEKDYGLRVTWRRRKGLMKLLIDRGQLLPADAGVASDWT</sequence>
<dbReference type="Proteomes" id="UP000579812">
    <property type="component" value="Unassembled WGS sequence"/>
</dbReference>
<evidence type="ECO:0000313" key="2">
    <source>
        <dbReference type="EMBL" id="KAF4114829.1"/>
    </source>
</evidence>
<keyword evidence="3" id="KW-1185">Reference proteome</keyword>
<accession>A0A7J6D6D7</accession>
<name>A0A7J6D6D7_9TELE</name>
<organism evidence="2 3">
    <name type="scientific">Onychostoma macrolepis</name>
    <dbReference type="NCBI Taxonomy" id="369639"/>
    <lineage>
        <taxon>Eukaryota</taxon>
        <taxon>Metazoa</taxon>
        <taxon>Chordata</taxon>
        <taxon>Craniata</taxon>
        <taxon>Vertebrata</taxon>
        <taxon>Euteleostomi</taxon>
        <taxon>Actinopterygii</taxon>
        <taxon>Neopterygii</taxon>
        <taxon>Teleostei</taxon>
        <taxon>Ostariophysi</taxon>
        <taxon>Cypriniformes</taxon>
        <taxon>Cyprinidae</taxon>
        <taxon>Acrossocheilinae</taxon>
        <taxon>Onychostoma</taxon>
    </lineage>
</organism>